<evidence type="ECO:0000313" key="2">
    <source>
        <dbReference type="Proteomes" id="UP000596276"/>
    </source>
</evidence>
<sequence>MVEVDSNDIAGRTPLSYAAKAKCRGPRILEALIKTGKLWEDSILNVEPPFATGKVDIMSKDKNGRTSLSYAEGAEREDLRKLLMDDLQSSGSTIEVSEYS</sequence>
<evidence type="ECO:0008006" key="3">
    <source>
        <dbReference type="Google" id="ProtNLM"/>
    </source>
</evidence>
<dbReference type="VEuPathDB" id="FungiDB:F9C07_2108716"/>
<evidence type="ECO:0000313" key="1">
    <source>
        <dbReference type="EMBL" id="QRD84916.1"/>
    </source>
</evidence>
<protein>
    <recommendedName>
        <fullName evidence="3">Ankyrin repeat-containing domain protein</fullName>
    </recommendedName>
</protein>
<dbReference type="Proteomes" id="UP000596276">
    <property type="component" value="Chromosome 5"/>
</dbReference>
<dbReference type="EMBL" id="CP044621">
    <property type="protein sequence ID" value="QRD84916.1"/>
    <property type="molecule type" value="Genomic_DNA"/>
</dbReference>
<dbReference type="AlphaFoldDB" id="A0A7U2MJL1"/>
<accession>A0A7U2MJL1</accession>
<keyword evidence="2" id="KW-1185">Reference proteome</keyword>
<dbReference type="SUPFAM" id="SSF48403">
    <property type="entry name" value="Ankyrin repeat"/>
    <property type="match status" value="1"/>
</dbReference>
<dbReference type="Gene3D" id="1.25.40.20">
    <property type="entry name" value="Ankyrin repeat-containing domain"/>
    <property type="match status" value="1"/>
</dbReference>
<reference evidence="2" key="1">
    <citation type="journal article" date="2021" name="G3 (Bethesda)">
        <title>Chromosome assembled and annotated genome sequence of Aspergillus flavus NRRL 3357.</title>
        <authorList>
            <person name="Skerker J.M."/>
            <person name="Pianalto K.M."/>
            <person name="Mondo S.J."/>
            <person name="Yang K."/>
            <person name="Arkin A.P."/>
            <person name="Keller N.P."/>
            <person name="Grigoriev I.V."/>
            <person name="Louise Glass N.L."/>
        </authorList>
    </citation>
    <scope>NUCLEOTIDE SEQUENCE [LARGE SCALE GENOMIC DNA]</scope>
    <source>
        <strain evidence="2">ATCC 200026 / FGSC A1120 / IAM 13836 / NRRL 3357 / JCM 12722 / SRRC 167</strain>
    </source>
</reference>
<organism evidence="1 2">
    <name type="scientific">Aspergillus flavus (strain ATCC 200026 / FGSC A1120 / IAM 13836 / NRRL 3357 / JCM 12722 / SRRC 167)</name>
    <dbReference type="NCBI Taxonomy" id="332952"/>
    <lineage>
        <taxon>Eukaryota</taxon>
        <taxon>Fungi</taxon>
        <taxon>Dikarya</taxon>
        <taxon>Ascomycota</taxon>
        <taxon>Pezizomycotina</taxon>
        <taxon>Eurotiomycetes</taxon>
        <taxon>Eurotiomycetidae</taxon>
        <taxon>Eurotiales</taxon>
        <taxon>Aspergillaceae</taxon>
        <taxon>Aspergillus</taxon>
        <taxon>Aspergillus subgen. Circumdati</taxon>
    </lineage>
</organism>
<proteinExistence type="predicted"/>
<gene>
    <name evidence="1" type="ORF">F9C07_2108716</name>
</gene>
<name>A0A7U2MJL1_ASPFN</name>
<dbReference type="InterPro" id="IPR036770">
    <property type="entry name" value="Ankyrin_rpt-contain_sf"/>
</dbReference>